<dbReference type="AlphaFoldDB" id="A0A2W1ESS1"/>
<reference evidence="3" key="1">
    <citation type="journal article" date="2022" name="Microb. Genom.">
        <title>A global pangenome for the wheat fungal pathogen Pyrenophora tritici-repentis and prediction of effector protein structural homology.</title>
        <authorList>
            <person name="Moolhuijzen P.M."/>
            <person name="See P.T."/>
            <person name="Shi G."/>
            <person name="Powell H.R."/>
            <person name="Cockram J."/>
            <person name="Jorgensen L.N."/>
            <person name="Benslimane H."/>
            <person name="Strelkov S.E."/>
            <person name="Turner J."/>
            <person name="Liu Z."/>
            <person name="Moffat C.S."/>
        </authorList>
    </citation>
    <scope>NUCLEOTIDE SEQUENCE [LARGE SCALE GENOMIC DNA]</scope>
</reference>
<feature type="region of interest" description="Disordered" evidence="1">
    <location>
        <begin position="128"/>
        <end position="147"/>
    </location>
</feature>
<feature type="region of interest" description="Disordered" evidence="1">
    <location>
        <begin position="91"/>
        <end position="110"/>
    </location>
</feature>
<organism evidence="2 3">
    <name type="scientific">Pyrenophora tritici-repentis</name>
    <dbReference type="NCBI Taxonomy" id="45151"/>
    <lineage>
        <taxon>Eukaryota</taxon>
        <taxon>Fungi</taxon>
        <taxon>Dikarya</taxon>
        <taxon>Ascomycota</taxon>
        <taxon>Pezizomycotina</taxon>
        <taxon>Dothideomycetes</taxon>
        <taxon>Pleosporomycetidae</taxon>
        <taxon>Pleosporales</taxon>
        <taxon>Pleosporineae</taxon>
        <taxon>Pleosporaceae</taxon>
        <taxon>Pyrenophora</taxon>
    </lineage>
</organism>
<dbReference type="EMBL" id="NRDI02000002">
    <property type="protein sequence ID" value="KAI1518506.1"/>
    <property type="molecule type" value="Genomic_DNA"/>
</dbReference>
<keyword evidence="3" id="KW-1185">Reference proteome</keyword>
<accession>A0A2W1ESS1</accession>
<comment type="caution">
    <text evidence="2">The sequence shown here is derived from an EMBL/GenBank/DDBJ whole genome shotgun (WGS) entry which is preliminary data.</text>
</comment>
<protein>
    <submittedName>
        <fullName evidence="2">Uncharacterized protein</fullName>
    </submittedName>
</protein>
<sequence>MYLTKTVQKTNAILSKLPHQRGHQRPSSATTASTVSSSAQGTYPPPPSPPPSNHRHSSSSTTRRTRHPPLMPPQDDKHDLSNLIDEHIAWTQGTAARPRRGSQGTMIVDWDGTGTPVVTYRNRGGVDDQVKENRTSKPLPAPLNIKPLPDLPLTAHYHSPRFSPTTQTHHAPYVAGYDAQTHLSYDYDGRIVHVHRSSGHEHDKSAARLSAHSDYYAMDLDRYTRGIEVRVKEGDAKKKNGSGVGRFVEKVLDKLEGMGLLDRLRRDRKTVAVASKGKGKARDV</sequence>
<dbReference type="OMA" id="FTARYWP"/>
<name>A0A2W1ESS1_9PLEO</name>
<dbReference type="Proteomes" id="UP000249757">
    <property type="component" value="Unassembled WGS sequence"/>
</dbReference>
<evidence type="ECO:0000313" key="3">
    <source>
        <dbReference type="Proteomes" id="UP000249757"/>
    </source>
</evidence>
<feature type="compositionally biased region" description="Polar residues" evidence="1">
    <location>
        <begin position="1"/>
        <end position="13"/>
    </location>
</feature>
<feature type="compositionally biased region" description="Low complexity" evidence="1">
    <location>
        <begin position="27"/>
        <end position="39"/>
    </location>
</feature>
<evidence type="ECO:0000256" key="1">
    <source>
        <dbReference type="SAM" id="MobiDB-lite"/>
    </source>
</evidence>
<feature type="region of interest" description="Disordered" evidence="1">
    <location>
        <begin position="1"/>
        <end position="79"/>
    </location>
</feature>
<evidence type="ECO:0000313" key="2">
    <source>
        <dbReference type="EMBL" id="KAI1518506.1"/>
    </source>
</evidence>
<feature type="compositionally biased region" description="Basic residues" evidence="1">
    <location>
        <begin position="53"/>
        <end position="67"/>
    </location>
</feature>
<feature type="compositionally biased region" description="Pro residues" evidence="1">
    <location>
        <begin position="43"/>
        <end position="52"/>
    </location>
</feature>
<gene>
    <name evidence="2" type="ORF">Ptr86124_001634</name>
</gene>
<proteinExistence type="predicted"/>